<dbReference type="InterPro" id="IPR011990">
    <property type="entry name" value="TPR-like_helical_dom_sf"/>
</dbReference>
<name>A0A699U766_TANCI</name>
<dbReference type="Pfam" id="PF13432">
    <property type="entry name" value="TPR_16"/>
    <property type="match status" value="1"/>
</dbReference>
<accession>A0A699U766</accession>
<proteinExistence type="predicted"/>
<dbReference type="EMBL" id="BKCJ011303629">
    <property type="protein sequence ID" value="GFD17891.1"/>
    <property type="molecule type" value="Genomic_DNA"/>
</dbReference>
<protein>
    <submittedName>
        <fullName evidence="2">Uncharacterized protein</fullName>
    </submittedName>
</protein>
<comment type="caution">
    <text evidence="2">The sequence shown here is derived from an EMBL/GenBank/DDBJ whole genome shotgun (WGS) entry which is preliminary data.</text>
</comment>
<reference evidence="2" key="1">
    <citation type="journal article" date="2019" name="Sci. Rep.">
        <title>Draft genome of Tanacetum cinerariifolium, the natural source of mosquito coil.</title>
        <authorList>
            <person name="Yamashiro T."/>
            <person name="Shiraishi A."/>
            <person name="Satake H."/>
            <person name="Nakayama K."/>
        </authorList>
    </citation>
    <scope>NUCLEOTIDE SEQUENCE</scope>
</reference>
<sequence length="127" mass="13485">MAFTSTYLPMRNLSVIGVAACSALLLSGCATSGGVTKADKRFAQGEYEPAIALYKADVAKGKNAPQANFKIGESLRLSNRLDQAEPYYKAAVDGGVKNGDAGYRYAEALKANGKFEEAASQFNTYAQ</sequence>
<evidence type="ECO:0000313" key="2">
    <source>
        <dbReference type="EMBL" id="GFD17891.1"/>
    </source>
</evidence>
<keyword evidence="1" id="KW-0732">Signal</keyword>
<dbReference type="Gene3D" id="1.25.40.10">
    <property type="entry name" value="Tetratricopeptide repeat domain"/>
    <property type="match status" value="1"/>
</dbReference>
<feature type="non-terminal residue" evidence="2">
    <location>
        <position position="127"/>
    </location>
</feature>
<organism evidence="2">
    <name type="scientific">Tanacetum cinerariifolium</name>
    <name type="common">Dalmatian daisy</name>
    <name type="synonym">Chrysanthemum cinerariifolium</name>
    <dbReference type="NCBI Taxonomy" id="118510"/>
    <lineage>
        <taxon>Eukaryota</taxon>
        <taxon>Viridiplantae</taxon>
        <taxon>Streptophyta</taxon>
        <taxon>Embryophyta</taxon>
        <taxon>Tracheophyta</taxon>
        <taxon>Spermatophyta</taxon>
        <taxon>Magnoliopsida</taxon>
        <taxon>eudicotyledons</taxon>
        <taxon>Gunneridae</taxon>
        <taxon>Pentapetalae</taxon>
        <taxon>asterids</taxon>
        <taxon>campanulids</taxon>
        <taxon>Asterales</taxon>
        <taxon>Asteraceae</taxon>
        <taxon>Asteroideae</taxon>
        <taxon>Anthemideae</taxon>
        <taxon>Anthemidinae</taxon>
        <taxon>Tanacetum</taxon>
    </lineage>
</organism>
<dbReference type="SUPFAM" id="SSF48452">
    <property type="entry name" value="TPR-like"/>
    <property type="match status" value="1"/>
</dbReference>
<feature type="chain" id="PRO_5025592978" evidence="1">
    <location>
        <begin position="31"/>
        <end position="127"/>
    </location>
</feature>
<feature type="signal peptide" evidence="1">
    <location>
        <begin position="1"/>
        <end position="30"/>
    </location>
</feature>
<gene>
    <name evidence="2" type="ORF">Tci_889860</name>
</gene>
<evidence type="ECO:0000256" key="1">
    <source>
        <dbReference type="SAM" id="SignalP"/>
    </source>
</evidence>
<dbReference type="AlphaFoldDB" id="A0A699U766"/>